<organism evidence="3 4">
    <name type="scientific">Trichomonas vaginalis (strain ATCC PRA-98 / G3)</name>
    <dbReference type="NCBI Taxonomy" id="412133"/>
    <lineage>
        <taxon>Eukaryota</taxon>
        <taxon>Metamonada</taxon>
        <taxon>Parabasalia</taxon>
        <taxon>Trichomonadida</taxon>
        <taxon>Trichomonadidae</taxon>
        <taxon>Trichomonas</taxon>
    </lineage>
</organism>
<keyword evidence="4" id="KW-1185">Reference proteome</keyword>
<reference evidence="3" key="1">
    <citation type="submission" date="2006-10" db="EMBL/GenBank/DDBJ databases">
        <authorList>
            <person name="Amadeo P."/>
            <person name="Zhao Q."/>
            <person name="Wortman J."/>
            <person name="Fraser-Liggett C."/>
            <person name="Carlton J."/>
        </authorList>
    </citation>
    <scope>NUCLEOTIDE SEQUENCE</scope>
    <source>
        <strain evidence="3">G3</strain>
    </source>
</reference>
<dbReference type="PANTHER" id="PTHR34491">
    <property type="entry name" value="A-TYPE INCLUSION PROTEIN, PUTATIVE-RELATED"/>
    <property type="match status" value="1"/>
</dbReference>
<name>A2EE85_TRIV3</name>
<dbReference type="SMART" id="SM00295">
    <property type="entry name" value="B41"/>
    <property type="match status" value="2"/>
</dbReference>
<evidence type="ECO:0000256" key="1">
    <source>
        <dbReference type="SAM" id="Coils"/>
    </source>
</evidence>
<dbReference type="EMBL" id="DS113365">
    <property type="protein sequence ID" value="EAY09082.1"/>
    <property type="molecule type" value="Genomic_DNA"/>
</dbReference>
<evidence type="ECO:0000313" key="4">
    <source>
        <dbReference type="Proteomes" id="UP000001542"/>
    </source>
</evidence>
<protein>
    <recommendedName>
        <fullName evidence="2">FERM domain-containing protein</fullName>
    </recommendedName>
</protein>
<feature type="domain" description="FERM" evidence="2">
    <location>
        <begin position="1850"/>
        <end position="2131"/>
    </location>
</feature>
<dbReference type="InterPro" id="IPR019748">
    <property type="entry name" value="FERM_central"/>
</dbReference>
<accession>A2EE85</accession>
<dbReference type="PROSITE" id="PS50057">
    <property type="entry name" value="FERM_3"/>
    <property type="match status" value="2"/>
</dbReference>
<dbReference type="VEuPathDB" id="TrichDB:TVAGG3_0614050"/>
<dbReference type="STRING" id="5722.A2EE85"/>
<dbReference type="VEuPathDB" id="TrichDB:TVAG_477970"/>
<dbReference type="PANTHER" id="PTHR34491:SF171">
    <property type="entry name" value="PPG3-RELATED PROTEIN-LIKE PROTEIN"/>
    <property type="match status" value="1"/>
</dbReference>
<dbReference type="Pfam" id="PF00373">
    <property type="entry name" value="FERM_M"/>
    <property type="match status" value="1"/>
</dbReference>
<dbReference type="Gene3D" id="2.30.29.30">
    <property type="entry name" value="Pleckstrin-homology domain (PH domain)/Phosphotyrosine-binding domain (PTB)"/>
    <property type="match status" value="1"/>
</dbReference>
<dbReference type="Proteomes" id="UP000001542">
    <property type="component" value="Unassembled WGS sequence"/>
</dbReference>
<dbReference type="InParanoid" id="A2EE85"/>
<proteinExistence type="predicted"/>
<feature type="coiled-coil region" evidence="1">
    <location>
        <begin position="2870"/>
        <end position="2920"/>
    </location>
</feature>
<dbReference type="OrthoDB" id="10262320at2759"/>
<gene>
    <name evidence="3" type="ORF">TVAG_180570</name>
</gene>
<keyword evidence="1" id="KW-0175">Coiled coil</keyword>
<dbReference type="SUPFAM" id="SSF47031">
    <property type="entry name" value="Second domain of FERM"/>
    <property type="match status" value="5"/>
</dbReference>
<evidence type="ECO:0000313" key="3">
    <source>
        <dbReference type="EMBL" id="EAY09082.1"/>
    </source>
</evidence>
<dbReference type="KEGG" id="tva:4766997"/>
<dbReference type="VEuPathDB" id="TrichDB:TVAG_252220"/>
<dbReference type="InterPro" id="IPR000299">
    <property type="entry name" value="FERM_domain"/>
</dbReference>
<dbReference type="InterPro" id="IPR019749">
    <property type="entry name" value="Band_41_domain"/>
</dbReference>
<sequence>MSVIRIYTSAGLDDPNPKYSTYSAQYTGDQFLQLACFNHGIQYNNTYVVRYMSRYGYEAILNPQDTLEQQGLVDDMHLFITWASETRPLPNYQQQVVPQVDYASQQMNVPNLGIPTLPTGNNYQQQSSYFNFELPQFESGILPQGVPQYEEMPAYDPSQVPEAETELDVRIRNVESFDTSVFETQTQLGLHENDSETIQAYTYNGFQENSLMPVTYCKSYTFQQVVSAATESLGLKYEDYSILLCFSDDDMRWFDHNKYLEDYSVFSGMKFCIFPSEFQIKVESTAFNTNQYIISITDTVEAIVKKIAQVENIENPSDFTLFKEETKTKDGKTKKSLVPLSLFQDLPHQCAEFKSLVFKRRFFIFSAADLVSQSSILIAFDDAFDEIRSNKRIYIQPDVAVELTAYAYVVDHPDVQLDDANPPETKKHRPYAYKSDKSFNKQVNDFLKKNHIPDANNAARLFIRLARTQPGFGVIRFSCFYEIEKVENECQTIISPHDFLIYHEQQNKTYVRIPYHSIVNTTLEEDVVTVNYSLQRNVGNVSIRSKHADEIHDVINSFHSIQRNLLLERARLRLEGKWRGPVSEMDRLKLDTYNGISDKEPVPIEYDKSFTGKMVLQLAMKELRLPVEKIDDYGVLCTIHTQRKWLNSDVTVGQLGIFEGSKLYILTNKAKISIKFGDTDEKLFLDLTAPCKDVVTDIFKQIKQPYVHGYALFVHKNNEMEPLDYKYPIPEQTLHFSTLYLRRRFFMLSKDDFASAQLSKIGYNDSREYFLHAKCEATDKELMELTALSLLIEGKDDACVQAKDFALEKWLPTTFKCKSDFKKNFVKYFPTYPRKDKEINYIRAYLKILRDVPFFGAECQDVKYRIIDTKLKKKGKFLDGEFRYCPLLVYLMDSSGKQVYKIPWTLVIRTKIMKEVIHFTFCDATHHTNKDSVVTLEIRTNDMQRFQTMVDGSLNIYQQMLKERQRELARQRAETAQKLAGGWTDQYGVIHGPMIDLMISQDLAVYKKSKTTFWIDLSANGEELVGQMSKYFQIEQKPTQVYSVVIISPDGSFSWLGPKETLLDVNPTRKSHLVILNTTPLMKITSASNISKTIKLDITQPLKGLLKQIAAKYGISNFLGYTLFTPNTERPEEKLPLELIKSIPEQTYNFDDIVFKRRFYMISRADFLDNRALWQTYSDIVELVLSGSMDLTNEQVAELAYYQLIAEKNEKLEAKNVPEDLNKYVPKGMKLARSMGKDIKGFCKTMPIEDPNDARRKYIALARSIETFGSEIYQVQYYDTVKGKTVLKDCLLYVTPYKIYTCDLQKKEKYMCFEYCNLLDVNQVEDMLSLAHCTNNGERLYDLFKSPQAALIKQIITSYIHIGMEILNNAIAEGLDVEEVATCYRITVLANYVLADNRNVQQSIALDSRLNGKQVSQRVTKLMGLHPRGEYACMLNFTKQDHKWVLDSELIGNLRPYENIPMSVYNRYMKIKISMDGVNYTYPAIDVTKPIKDLIPRLAAHFDIEMPIGYTIFKADTNKPLDLRYTVPEQESIFDSFIFRRYYYMNSKYDMQNDFVVIKMAEDFKAAALSGQGILNESEMLELAVYDIFMHADNPDLVKKMEFTTLDGFLPVGMISKPQYIAKLNNLLATTPAMTAGNAARTYIIQVQKLNGFDRQTYNAKLADPKGDLPVHLSISSTQLKVNFDTASRETISVSMKHVLNVQAIQDELYVRIESDEGESTVLQFHTPDACPIENKIIQLIKVVIPELKIRESIAKVSYYNTKEIPVEQGEIPLIFAGRFNERRPRVIRINPNRTAAQVCDVLQKHFFVKDLGYKIGYFSADFSFRFLEDDVAVRNVITRPDIVLYYMKPQTESYIESAQNFITKHKIHVSDPINTICQTILSQLGLGVEDGYTLYTPDFTPLDLQFSLPYQTDMIWDMYLRRRFYVFTHQFFENPLNITSLYEDCKLAIMSGAIPTSEDLAAYLGIYSVYAQIPNVSDFNPYLEKFGASSILPVQFQNSEVAQKKVDTISHSIVPVNNPDAQAKYIAEVCQLRGFGAEYHDIEFKNAFKDWRPGVLALSPFAMTIESGGKVFDSIDYVKIIQYYPDEEGNMVIRYYNDNNFINFVMIRSPRVNQVFTYINTLSHFMNEYGHLLTIDEIRAILLKLQNNPGAGVENYGFTEDFKPSMFNLDVTDQGLNIDNLSIDDLNLNFLENNADYSTYNVDSNQPANVEFDLVDAPATIMNLYVDPSQFWIASPQGHSVSRSKKAIEAIEKNLKGLIDDFNKLTPTEFNARLNAIDDMLALINPDDLSEEFRNEYLKLKEAIKQLRDLGRMIEQSDQELYRYKDQIQDLINQALASMPTLKSQIDKKIVELAKTSNKNLTPVSRALIALTEQQDNLTLALINDLEKLKGLGFDTRALIRNLENSADALTRLAANFTDSTDPRVLDQLVIPQLEQMDALIKSIADLVLTANLSDKDLDALIRDLTGGTTSISSSLASFSNASKAAQGDLNKTLLNNRKAANAAMLTLIKAKKEIDAQMKMLPADMQKEAKELSDLLARAAIELALNPNSINAPLQALDMLKLLLNKIRTKKQPNLKKLDKSVDGVISDLEAALRAVSFVNIIPANVDKVIDDAMIMIRRFEAINADEWQARDKQSFVTSEKAVADLKADIDAIETHIAALRKNMVNGQAQRLLQVDLLKLANELPKFQTAVDLIYKNTNDGSFPVIIERLITDLDATLYDIPPLEDLDRCQHIEKYHNAMTAVANIINQTNRVMGLEAMKKNPMTLAKLDAILEKVADLYTALVKDRAELHEHPFDKEAINQALRDLEKTAQTMNLMKLPAAEVTEITRNNELSDAITEAVKSVAAAVSSLKDAPIKLYRLPPTRDQINKLNQALADYIQMMSNLKKQDAIANNKQNAEKVQKEIDYIKQKMAEQKQLKPYDTQQFYHLLEKMYNRIERMPQKLNGLPHVSGPSPSDISRTTLPPLRNLLKAVVPTAEQATKDIIACIEPTEALIKALEALKNDKDIKKDKKALEDLESWIKALKAGDNMLKAVPKTGNTLQSLKALLGQLISLNNDVQSVPSNLRKTIDKDVMAKLLDVLGLANAKISQAVICVRNIPTKGSVNADINLFQRLDQDAELDQSIPEMVQQFNDLSGLIKSISSIPQLGNRPHTKHLIDEMAALLNQLSIDVNAAKVDEKKLLPVLTNSKDRLQTVAGNSELVSSIVGVPKLPDITKNVSSNAQTIARLLEKPHFNAATHKEFTTLILPQLMKLIEALKGPGYTQNANLPALAPLKDLPPTSQAWYDDLKTAKPGQAQRICDDIHSKLNNLIGLVMDYPELNDLANAIFNILDTTGKYTSASQSAGFATQLYPKTRAVAPEVLKQALDAVADFLSGNTTNVPPNVLAALEENIGAIADKAEMMQPFVKMAAQAIAPLLSSGDPLIAARAALLLALTSDNPEVRAAALEELSVRDFVRTANALNNLATEADMVTGAFNEEIEYRLAYLKYAIAIADTKLLVKCGSISAAIILLDPMHNVQQACRLLLQSAERAGLKDFDNLGGANKEYEQWLYESDLALSNMFNGQIDSLLVNLETALSDDQKNLLPKTVNKFIREMVPPLKRKDRLLTIKWSDMADESNKYLAFTKNILPAIKSSGVVSNGREMAIAISDTINKITPAIRMWSAMANKIDEPKFRNQTEADIGNYLYNAPQLIQEATVPQQLALTEGRLETCLHDAIWAHELAKFEPKTKDKVENIERLISSLKQNMSNSPMVTKQMLNMLVDKLKEMLNQIIKSYPIDFSKQVVDDSSRTIDFDLITDKDCLAAAKIIKTELDKSKKVADSTKHIKQEKRKDGVKNIPKSVIDIQSNPTGAPGIAALENLNSETTQQFELQARLAELMQLLLQLYPDLIKFLDNPQQVAAALMQMDEGDIQRTAGEINNMLGLIADPEKFDKYAKNLSQEQVFNELLLLRHMTDSLMNQPVKNSYNTREIVNWIMKNPSSEADPARAFQKMSAVEQLLQTLMALKFSAGTNNPKAAKFARTEEGMNVLRQNIPQHDLIQIQQGIAQQMGFASLPESLKIIQSSMSPEEVLLQARVINLAIDILTKNADKLNPENMTQNEVLKELFQQQLAQSKENPNTFGNNYVDQELTEAALTYIDDTQAKLAVFRAISQLAGPMATVPPKPIESNMKKALDAATNQVNNPSNETPKLSNQEKDAAQYALSVVSSPEFLKFVPPRKETVASSDTTMISSMTNALTPASGTELYLAPASSGINNSFTKNDMVHNALVAATLFNNIKKAINAAKPNVKPQMKAENRAQALEELENFKQTPLKDYSSKVQQLKPDEAAALLALVEGSLASLNDAVTKLNGAGYRDSIFDRACLLAMQQKGTPDPLTAQKIQELQAIAAKRRKEVDLASKIGKLLINRSNVADCTPASTMSNNAKKQSVDEVIKQMEMTLSALSSQLERFNDDELSNQQAVLISAGLLQHEVSVDNIADLAKLAVEQPLQRGSTSRVINSIKYEEQQQNLLEKLINIAKKINDIIKDAKAGSYSIQEYAQAQDTIATMLGISDEQLGDYINRCPKEQLVIIAGQIAEIIGMLNKVEKKAITDFPVAIPDYDLTIRAQNETPSTHQLATAEANLFAAILRLLPSMSMVPVSECKSILATETQSAGVILTRLLNHKGSSYPVDASTLLQVMPQLCAAAIRVVSTLPESARKLIGCTPTDLAIMSARVSTTAASLSDPKASQECYTAIEKLLTAIRALNAICAERGIELKSVDALANVKRSIDTKDIDEITMSLIDTRALNAAAASSNTKDAPLDAVKQQLADVEGPSFELQAKQSPVSAELGKKLESIKPKLIEVITRYSEDPLKEIASIQNIRTARDSLLDKRARFQTGVNGFVRSVTRKDRKLVKNAITDILTTVSTGESMAARSLLVTNANNPGNYSDLVGKFAMSVSSLKSIDELGGDSSTNPTAVRRTTRSLNRMIDSLIDMLEDAETPQWTEKPKSAIDLAKLEVLKALTSTIQVLMGAVAAHNSAKIPETFAVSLQKCMPQLTQSLNDLAKRADEIEKPNTDKNAYIAFKGDVGTFTHSINDLTNNLNNISMSGLLSKLLEVASSSRNTLTSLNRLTDVEIEEPDLEAAEMLPQHFTMPPVPSDINATLAEQAQQLTKLANAAIDQEKAFFTAAAAKDNKKTATAMVNYAKAMKAAVEQILRASATTTTLSNQNMLTTGASNIVNSFESLLTALRNRFLLRGDWANTSAEAKQSLENELSTAIKVVNEAVEIARREEAMNDAVTKRLRAALKPLQTAASKVDSQLQAAQERPSSMSREWALQVLSLGSALSKATIKIMLHSKEHPSANSNKHADLGENVIRQLAKISADVEKILAGADEPEGIVIGIMDALAGVCQNVQKGSGIEDQALLEAFNIVLKTSRNVKATAEGIQEQKKAAKARAAAGGGVTSSAKKQSKPQLLKRLDLESRVIRARTILERYEAQLNELQ</sequence>
<feature type="domain" description="FERM" evidence="2">
    <location>
        <begin position="1080"/>
        <end position="1367"/>
    </location>
</feature>
<feature type="coiled-coil region" evidence="1">
    <location>
        <begin position="2291"/>
        <end position="2335"/>
    </location>
</feature>
<dbReference type="InterPro" id="IPR035963">
    <property type="entry name" value="FERM_2"/>
</dbReference>
<dbReference type="RefSeq" id="XP_001321305.1">
    <property type="nucleotide sequence ID" value="XM_001321270.1"/>
</dbReference>
<evidence type="ECO:0000259" key="2">
    <source>
        <dbReference type="PROSITE" id="PS50057"/>
    </source>
</evidence>
<reference evidence="3" key="2">
    <citation type="journal article" date="2007" name="Science">
        <title>Draft genome sequence of the sexually transmitted pathogen Trichomonas vaginalis.</title>
        <authorList>
            <person name="Carlton J.M."/>
            <person name="Hirt R.P."/>
            <person name="Silva J.C."/>
            <person name="Delcher A.L."/>
            <person name="Schatz M."/>
            <person name="Zhao Q."/>
            <person name="Wortman J.R."/>
            <person name="Bidwell S.L."/>
            <person name="Alsmark U.C.M."/>
            <person name="Besteiro S."/>
            <person name="Sicheritz-Ponten T."/>
            <person name="Noel C.J."/>
            <person name="Dacks J.B."/>
            <person name="Foster P.G."/>
            <person name="Simillion C."/>
            <person name="Van de Peer Y."/>
            <person name="Miranda-Saavedra D."/>
            <person name="Barton G.J."/>
            <person name="Westrop G.D."/>
            <person name="Mueller S."/>
            <person name="Dessi D."/>
            <person name="Fiori P.L."/>
            <person name="Ren Q."/>
            <person name="Paulsen I."/>
            <person name="Zhang H."/>
            <person name="Bastida-Corcuera F.D."/>
            <person name="Simoes-Barbosa A."/>
            <person name="Brown M.T."/>
            <person name="Hayes R.D."/>
            <person name="Mukherjee M."/>
            <person name="Okumura C.Y."/>
            <person name="Schneider R."/>
            <person name="Smith A.J."/>
            <person name="Vanacova S."/>
            <person name="Villalvazo M."/>
            <person name="Haas B.J."/>
            <person name="Pertea M."/>
            <person name="Feldblyum T.V."/>
            <person name="Utterback T.R."/>
            <person name="Shu C.L."/>
            <person name="Osoegawa K."/>
            <person name="de Jong P.J."/>
            <person name="Hrdy I."/>
            <person name="Horvathova L."/>
            <person name="Zubacova Z."/>
            <person name="Dolezal P."/>
            <person name="Malik S.B."/>
            <person name="Logsdon J.M. Jr."/>
            <person name="Henze K."/>
            <person name="Gupta A."/>
            <person name="Wang C.C."/>
            <person name="Dunne R.L."/>
            <person name="Upcroft J.A."/>
            <person name="Upcroft P."/>
            <person name="White O."/>
            <person name="Salzberg S.L."/>
            <person name="Tang P."/>
            <person name="Chiu C.-H."/>
            <person name="Lee Y.-S."/>
            <person name="Embley T.M."/>
            <person name="Coombs G.H."/>
            <person name="Mottram J.C."/>
            <person name="Tachezy J."/>
            <person name="Fraser-Liggett C.M."/>
            <person name="Johnson P.J."/>
        </authorList>
    </citation>
    <scope>NUCLEOTIDE SEQUENCE [LARGE SCALE GENOMIC DNA]</scope>
    <source>
        <strain evidence="3">G3</strain>
    </source>
</reference>
<dbReference type="VEuPathDB" id="TrichDB:TVAG_336330"/>
<dbReference type="InterPro" id="IPR011993">
    <property type="entry name" value="PH-like_dom_sf"/>
</dbReference>
<dbReference type="VEuPathDB" id="TrichDB:TVAG_129030"/>